<feature type="signal peptide" evidence="4">
    <location>
        <begin position="1"/>
        <end position="24"/>
    </location>
</feature>
<dbReference type="PROSITE" id="PS51318">
    <property type="entry name" value="TAT"/>
    <property type="match status" value="1"/>
</dbReference>
<dbReference type="PIRSF" id="PIRSF039026">
    <property type="entry name" value="SiaP"/>
    <property type="match status" value="1"/>
</dbReference>
<dbReference type="GO" id="GO:0031317">
    <property type="term" value="C:tripartite ATP-independent periplasmic transporter complex"/>
    <property type="evidence" value="ECO:0007669"/>
    <property type="project" value="InterPro"/>
</dbReference>
<feature type="chain" id="PRO_5025548356" evidence="4">
    <location>
        <begin position="25"/>
        <end position="368"/>
    </location>
</feature>
<dbReference type="Proteomes" id="UP000386575">
    <property type="component" value="Unassembled WGS sequence"/>
</dbReference>
<accession>A0A6A1TXF9</accession>
<dbReference type="Gene3D" id="3.40.190.170">
    <property type="entry name" value="Bacterial extracellular solute-binding protein, family 7"/>
    <property type="match status" value="1"/>
</dbReference>
<dbReference type="InterPro" id="IPR041722">
    <property type="entry name" value="TakP/all3028"/>
</dbReference>
<feature type="binding site" evidence="3">
    <location>
        <position position="217"/>
    </location>
    <ligand>
        <name>substrate</name>
    </ligand>
</feature>
<organism evidence="5 6">
    <name type="scientific">Neorhizobium galegae</name>
    <name type="common">Rhizobium galegae</name>
    <dbReference type="NCBI Taxonomy" id="399"/>
    <lineage>
        <taxon>Bacteria</taxon>
        <taxon>Pseudomonadati</taxon>
        <taxon>Pseudomonadota</taxon>
        <taxon>Alphaproteobacteria</taxon>
        <taxon>Hyphomicrobiales</taxon>
        <taxon>Rhizobiaceae</taxon>
        <taxon>Rhizobium/Agrobacterium group</taxon>
        <taxon>Neorhizobium</taxon>
    </lineage>
</organism>
<dbReference type="InterPro" id="IPR018389">
    <property type="entry name" value="DctP_fam"/>
</dbReference>
<feature type="binding site" evidence="2">
    <location>
        <position position="180"/>
    </location>
    <ligand>
        <name>substrate</name>
    </ligand>
</feature>
<reference evidence="5 6" key="1">
    <citation type="submission" date="2019-09" db="EMBL/GenBank/DDBJ databases">
        <title>Genome sequencing of Ng87 strain.</title>
        <authorList>
            <person name="Karasev E.S."/>
            <person name="Andronov E."/>
        </authorList>
    </citation>
    <scope>NUCLEOTIDE SEQUENCE [LARGE SCALE GENOMIC DNA]</scope>
    <source>
        <strain evidence="5 6">Ng87</strain>
    </source>
</reference>
<keyword evidence="3" id="KW-0479">Metal-binding</keyword>
<dbReference type="RefSeq" id="WP_151045859.1">
    <property type="nucleotide sequence ID" value="NZ_VZUL01000002.1"/>
</dbReference>
<dbReference type="InterPro" id="IPR038404">
    <property type="entry name" value="TRAP_DctP_sf"/>
</dbReference>
<feature type="binding site" evidence="3">
    <location>
        <position position="243"/>
    </location>
    <ligand>
        <name>substrate</name>
    </ligand>
</feature>
<dbReference type="InterPro" id="IPR006311">
    <property type="entry name" value="TAT_signal"/>
</dbReference>
<keyword evidence="1 4" id="KW-0732">Signal</keyword>
<name>A0A6A1TXF9_NEOGA</name>
<dbReference type="GO" id="GO:0015849">
    <property type="term" value="P:organic acid transport"/>
    <property type="evidence" value="ECO:0007669"/>
    <property type="project" value="InterPro"/>
</dbReference>
<dbReference type="EMBL" id="VZUL01000002">
    <property type="protein sequence ID" value="KAB1089168.1"/>
    <property type="molecule type" value="Genomic_DNA"/>
</dbReference>
<dbReference type="AlphaFoldDB" id="A0A6A1TXF9"/>
<feature type="binding site" evidence="2">
    <location>
        <position position="159"/>
    </location>
    <ligand>
        <name>substrate</name>
    </ligand>
</feature>
<evidence type="ECO:0000256" key="2">
    <source>
        <dbReference type="PIRSR" id="PIRSR039026-1"/>
    </source>
</evidence>
<gene>
    <name evidence="5" type="ORF">F4V91_24175</name>
</gene>
<dbReference type="Gene3D" id="3.40.190.10">
    <property type="entry name" value="Periplasmic binding protein-like II"/>
    <property type="match status" value="1"/>
</dbReference>
<dbReference type="SUPFAM" id="SSF53850">
    <property type="entry name" value="Periplasmic binding protein-like II"/>
    <property type="match status" value="1"/>
</dbReference>
<feature type="binding site" evidence="3">
    <location>
        <position position="218"/>
    </location>
    <ligand>
        <name>Na(+)</name>
        <dbReference type="ChEBI" id="CHEBI:29101"/>
    </ligand>
</feature>
<evidence type="ECO:0000256" key="3">
    <source>
        <dbReference type="PIRSR" id="PIRSR039026-2"/>
    </source>
</evidence>
<evidence type="ECO:0000313" key="5">
    <source>
        <dbReference type="EMBL" id="KAB1089168.1"/>
    </source>
</evidence>
<comment type="caution">
    <text evidence="5">The sequence shown here is derived from an EMBL/GenBank/DDBJ whole genome shotgun (WGS) entry which is preliminary data.</text>
</comment>
<dbReference type="GO" id="GO:0043177">
    <property type="term" value="F:organic acid binding"/>
    <property type="evidence" value="ECO:0007669"/>
    <property type="project" value="InterPro"/>
</dbReference>
<dbReference type="InterPro" id="IPR026289">
    <property type="entry name" value="SBP_TakP-like"/>
</dbReference>
<protein>
    <submittedName>
        <fullName evidence="5">TRAP transporter substrate-binding protein</fullName>
    </submittedName>
</protein>
<evidence type="ECO:0000313" key="6">
    <source>
        <dbReference type="Proteomes" id="UP000386575"/>
    </source>
</evidence>
<proteinExistence type="predicted"/>
<dbReference type="GO" id="GO:0046872">
    <property type="term" value="F:metal ion binding"/>
    <property type="evidence" value="ECO:0007669"/>
    <property type="project" value="UniProtKB-KW"/>
</dbReference>
<evidence type="ECO:0000256" key="1">
    <source>
        <dbReference type="ARBA" id="ARBA00022729"/>
    </source>
</evidence>
<sequence length="368" mass="39951">MDRRHFFKQAATAGVGAAAATALAAPAIAQESPRVSWRLTSSFPKSLDIIFNAANQIADSVRNATDGKFTIQTFGAGEIVPPLQAADAVANGTVEMAHTCSYYYIGKDPTFALGTAVPFGLNARQTNAWFSVGGGNELLNDFLGSYNLFALPAGNTGAQMGGWYRKEINTIEDLKGLKMRIAGLAGQVMQKLGVTPQQIAGGDVYAALEKGTIDATEFVGPYDDQKLGFVKVAKYYYYPAWWEGGPAMHAFFNLEKFKGLPKSYQQIITDACAAANMSMLANYDAHNATALKKLVAEGAVLKAFSREIMDVCFKAAMETYADLSAKSPAFKKIYDSQQAFKKDAYLWAQIAEYSYDTYMMTQQRAGTL</sequence>
<dbReference type="NCBIfam" id="NF037995">
    <property type="entry name" value="TRAP_S1"/>
    <property type="match status" value="1"/>
</dbReference>
<dbReference type="Pfam" id="PF03480">
    <property type="entry name" value="DctP"/>
    <property type="match status" value="1"/>
</dbReference>
<dbReference type="PANTHER" id="PTHR33376">
    <property type="match status" value="1"/>
</dbReference>
<dbReference type="CDD" id="cd13682">
    <property type="entry name" value="PBP2_TRAP_alpha-ketoacid"/>
    <property type="match status" value="1"/>
</dbReference>
<evidence type="ECO:0000256" key="4">
    <source>
        <dbReference type="SAM" id="SignalP"/>
    </source>
</evidence>
<dbReference type="PANTHER" id="PTHR33376:SF5">
    <property type="entry name" value="EXTRACYTOPLASMIC SOLUTE RECEPTOR PROTEIN"/>
    <property type="match status" value="1"/>
</dbReference>
<dbReference type="GO" id="GO:0055085">
    <property type="term" value="P:transmembrane transport"/>
    <property type="evidence" value="ECO:0007669"/>
    <property type="project" value="InterPro"/>
</dbReference>